<dbReference type="Proteomes" id="UP001595593">
    <property type="component" value="Unassembled WGS sequence"/>
</dbReference>
<dbReference type="InterPro" id="IPR011044">
    <property type="entry name" value="Quino_amine_DH_bsu"/>
</dbReference>
<dbReference type="PANTHER" id="PTHR47197">
    <property type="entry name" value="PROTEIN NIRF"/>
    <property type="match status" value="1"/>
</dbReference>
<dbReference type="Gene3D" id="2.130.10.10">
    <property type="entry name" value="YVTN repeat-like/Quinoprotein amine dehydrogenase"/>
    <property type="match status" value="2"/>
</dbReference>
<dbReference type="EMBL" id="JBHRTN010000003">
    <property type="protein sequence ID" value="MFC3123691.1"/>
    <property type="molecule type" value="Genomic_DNA"/>
</dbReference>
<keyword evidence="1" id="KW-0732">Signal</keyword>
<evidence type="ECO:0000256" key="1">
    <source>
        <dbReference type="SAM" id="SignalP"/>
    </source>
</evidence>
<keyword evidence="3" id="KW-1185">Reference proteome</keyword>
<protein>
    <submittedName>
        <fullName evidence="2">Uncharacterized protein</fullName>
    </submittedName>
</protein>
<evidence type="ECO:0000313" key="2">
    <source>
        <dbReference type="EMBL" id="MFC3123691.1"/>
    </source>
</evidence>
<comment type="caution">
    <text evidence="2">The sequence shown here is derived from an EMBL/GenBank/DDBJ whole genome shotgun (WGS) entry which is preliminary data.</text>
</comment>
<proteinExistence type="predicted"/>
<gene>
    <name evidence="2" type="ORF">ACFOD4_01350</name>
</gene>
<dbReference type="SUPFAM" id="SSF50969">
    <property type="entry name" value="YVTN repeat-like/Quinoprotein amine dehydrogenase"/>
    <property type="match status" value="1"/>
</dbReference>
<evidence type="ECO:0000313" key="3">
    <source>
        <dbReference type="Proteomes" id="UP001595593"/>
    </source>
</evidence>
<feature type="chain" id="PRO_5045297519" evidence="1">
    <location>
        <begin position="21"/>
        <end position="388"/>
    </location>
</feature>
<accession>A0ABV7FWA0</accession>
<reference evidence="3" key="1">
    <citation type="journal article" date="2019" name="Int. J. Syst. Evol. Microbiol.">
        <title>The Global Catalogue of Microorganisms (GCM) 10K type strain sequencing project: providing services to taxonomists for standard genome sequencing and annotation.</title>
        <authorList>
            <consortium name="The Broad Institute Genomics Platform"/>
            <consortium name="The Broad Institute Genome Sequencing Center for Infectious Disease"/>
            <person name="Wu L."/>
            <person name="Ma J."/>
        </authorList>
    </citation>
    <scope>NUCLEOTIDE SEQUENCE [LARGE SCALE GENOMIC DNA]</scope>
    <source>
        <strain evidence="3">KCTC 52094</strain>
    </source>
</reference>
<name>A0ABV7FWA0_9PROT</name>
<dbReference type="InterPro" id="IPR051200">
    <property type="entry name" value="Host-pathogen_enzymatic-act"/>
</dbReference>
<feature type="signal peptide" evidence="1">
    <location>
        <begin position="1"/>
        <end position="20"/>
    </location>
</feature>
<sequence>MRIASILGVAVLLAAASSQAQTPQANRAVVTDHARNSVAVVDLLTGEVMQRFETGSPGGLRRGVARGEVSLAQGEAGRVDVVDLGIALEDHGDHADLKLSGPRLVAKVAEGPKPSHVLAGDGRLASFFDGDGSVVVTGADSIRRLNAGTAHHGLAYPFRGSAGAMLMLSHAEANGARPGGVVVLDAEGKQVARRDDCPRLHGEAISNRVIAVGCADGVLLLDTRKGEFRKLAYPEGTALDRMVRTLIGGSDFHLFAADFGPDAVTVLDPDAGRFAVVELPARRVAYTLDPGRSQTMFVLTEDGSLHRIDTLKAEIAATVKLVEPYSMDGGWALARPRLSAAGGLVAVTDPAQGRLLVLDAATLAVQREVAMGGAPFNVMAVAGSGEQH</sequence>
<dbReference type="InterPro" id="IPR015943">
    <property type="entry name" value="WD40/YVTN_repeat-like_dom_sf"/>
</dbReference>
<dbReference type="PANTHER" id="PTHR47197:SF3">
    <property type="entry name" value="DIHYDRO-HEME D1 DEHYDROGENASE"/>
    <property type="match status" value="1"/>
</dbReference>
<organism evidence="2 3">
    <name type="scientific">Teichococcus globiformis</name>
    <dbReference type="NCBI Taxonomy" id="2307229"/>
    <lineage>
        <taxon>Bacteria</taxon>
        <taxon>Pseudomonadati</taxon>
        <taxon>Pseudomonadota</taxon>
        <taxon>Alphaproteobacteria</taxon>
        <taxon>Acetobacterales</taxon>
        <taxon>Roseomonadaceae</taxon>
        <taxon>Roseomonas</taxon>
    </lineage>
</organism>
<dbReference type="RefSeq" id="WP_379592819.1">
    <property type="nucleotide sequence ID" value="NZ_JBHRTN010000003.1"/>
</dbReference>